<dbReference type="GO" id="GO:0008643">
    <property type="term" value="P:carbohydrate transport"/>
    <property type="evidence" value="ECO:0007669"/>
    <property type="project" value="InterPro"/>
</dbReference>
<feature type="chain" id="PRO_5043057029" evidence="2">
    <location>
        <begin position="24"/>
        <end position="437"/>
    </location>
</feature>
<organism evidence="3 4">
    <name type="scientific">Xanthomonas arboricola</name>
    <dbReference type="NCBI Taxonomy" id="56448"/>
    <lineage>
        <taxon>Bacteria</taxon>
        <taxon>Pseudomonadati</taxon>
        <taxon>Pseudomonadota</taxon>
        <taxon>Gammaproteobacteria</taxon>
        <taxon>Lysobacterales</taxon>
        <taxon>Lysobacteraceae</taxon>
        <taxon>Xanthomonas</taxon>
    </lineage>
</organism>
<dbReference type="Gene3D" id="2.40.160.180">
    <property type="entry name" value="Carbohydrate-selective porin OprB"/>
    <property type="match status" value="1"/>
</dbReference>
<dbReference type="InterPro" id="IPR038673">
    <property type="entry name" value="OprB_sf"/>
</dbReference>
<dbReference type="Pfam" id="PF04966">
    <property type="entry name" value="OprB"/>
    <property type="match status" value="1"/>
</dbReference>
<dbReference type="EMBL" id="MIGY01000002">
    <property type="protein sequence ID" value="PPU07896.1"/>
    <property type="molecule type" value="Genomic_DNA"/>
</dbReference>
<protein>
    <submittedName>
        <fullName evidence="3">Uncharacterized protein</fullName>
    </submittedName>
</protein>
<dbReference type="InterPro" id="IPR052932">
    <property type="entry name" value="OprB_Porin"/>
</dbReference>
<accession>A0A2S7ADW2</accession>
<dbReference type="Proteomes" id="UP000239204">
    <property type="component" value="Unassembled WGS sequence"/>
</dbReference>
<comment type="similarity">
    <text evidence="1 2">Belongs to the OprB family.</text>
</comment>
<keyword evidence="2" id="KW-0732">Signal</keyword>
<dbReference type="GO" id="GO:0015288">
    <property type="term" value="F:porin activity"/>
    <property type="evidence" value="ECO:0007669"/>
    <property type="project" value="InterPro"/>
</dbReference>
<dbReference type="PANTHER" id="PTHR37944">
    <property type="entry name" value="PORIN B"/>
    <property type="match status" value="1"/>
</dbReference>
<gene>
    <name evidence="3" type="ORF">XarjCFBP7645_09930</name>
</gene>
<reference evidence="3 4" key="1">
    <citation type="submission" date="2016-08" db="EMBL/GenBank/DDBJ databases">
        <title>Evolution of the type three secretion system and type three effector repertoires in Xanthomonas.</title>
        <authorList>
            <person name="Merda D."/>
            <person name="Briand M."/>
            <person name="Bosis E."/>
            <person name="Rousseau C."/>
            <person name="Portier P."/>
            <person name="Jacques M.-A."/>
            <person name="Fischer-Le Saux M."/>
        </authorList>
    </citation>
    <scope>NUCLEOTIDE SEQUENCE [LARGE SCALE GENOMIC DNA]</scope>
    <source>
        <strain evidence="3 4">CFBP 7645</strain>
    </source>
</reference>
<sequence length="437" mass="47677">MSTFHHHLCVIALGAALAAPALAQSPTGSTTPSTQRTLPDGVQLSLDFVGNVAGNPVGGIAHGAEASYWVMTQGRFDLDKLWGWKGTELDTQAAYFNGDNLAREKIGNSISPQQTWRPVGGARLTRLTLSKKFDNGLTLTAGRAPVNSYFNNSPLNCVFMSNVMCLTTYGPIADIGITAFPNSSWAGLVRWDVDDRWYMQAGAFDYNNTLNLADKHGLDFSWNEGTGTVVSGEVGYETSLAKDRYARRYKLGFYRNDDGGRSPYFDADGNSAALTGKPTVALDGARMGWYVMGDQTVQRGQGTRNLTVFGRYFVNTGNVASIKWHAATGFVKTGTFEGRDRDTFSAFISNTHFDDEQIAYLRDRRAKAGGTGAPSADEIVGEINYGWQVRPGLRVLPNIQYVINPDPIYAPTRITDIPDALIVGLRVDVQVAHLMGW</sequence>
<dbReference type="GO" id="GO:0016020">
    <property type="term" value="C:membrane"/>
    <property type="evidence" value="ECO:0007669"/>
    <property type="project" value="InterPro"/>
</dbReference>
<evidence type="ECO:0000313" key="3">
    <source>
        <dbReference type="EMBL" id="PPU07896.1"/>
    </source>
</evidence>
<comment type="caution">
    <text evidence="3">The sequence shown here is derived from an EMBL/GenBank/DDBJ whole genome shotgun (WGS) entry which is preliminary data.</text>
</comment>
<evidence type="ECO:0000313" key="4">
    <source>
        <dbReference type="Proteomes" id="UP000239204"/>
    </source>
</evidence>
<dbReference type="PANTHER" id="PTHR37944:SF1">
    <property type="entry name" value="PORIN B"/>
    <property type="match status" value="1"/>
</dbReference>
<dbReference type="RefSeq" id="WP_104537359.1">
    <property type="nucleotide sequence ID" value="NZ_MIGS01000016.1"/>
</dbReference>
<name>A0A2S7ADW2_9XANT</name>
<dbReference type="AlphaFoldDB" id="A0A2S7ADW2"/>
<evidence type="ECO:0000256" key="1">
    <source>
        <dbReference type="ARBA" id="ARBA00008769"/>
    </source>
</evidence>
<dbReference type="InterPro" id="IPR007049">
    <property type="entry name" value="Carb-sel_porin_OprB"/>
</dbReference>
<evidence type="ECO:0000256" key="2">
    <source>
        <dbReference type="RuleBase" id="RU363072"/>
    </source>
</evidence>
<proteinExistence type="inferred from homology"/>
<feature type="signal peptide" evidence="2">
    <location>
        <begin position="1"/>
        <end position="23"/>
    </location>
</feature>